<dbReference type="PANTHER" id="PTHR22749">
    <property type="entry name" value="RIBOFLAVIN KINASE/FMN ADENYLYLTRANSFERASE"/>
    <property type="match status" value="1"/>
</dbReference>
<evidence type="ECO:0000259" key="13">
    <source>
        <dbReference type="SMART" id="SM00904"/>
    </source>
</evidence>
<dbReference type="Proteomes" id="UP000284706">
    <property type="component" value="Unassembled WGS sequence"/>
</dbReference>
<evidence type="ECO:0000256" key="7">
    <source>
        <dbReference type="ARBA" id="ARBA00022643"/>
    </source>
</evidence>
<dbReference type="GO" id="GO:0009398">
    <property type="term" value="P:FMN biosynthetic process"/>
    <property type="evidence" value="ECO:0007669"/>
    <property type="project" value="UniProtKB-UniPathway"/>
</dbReference>
<dbReference type="Pfam" id="PF01687">
    <property type="entry name" value="Flavokinase"/>
    <property type="match status" value="1"/>
</dbReference>
<keyword evidence="6" id="KW-0285">Flavoprotein</keyword>
<comment type="pathway">
    <text evidence="2">Cofactor biosynthesis; FMN biosynthesis; FMN from riboflavin (ATP route): step 1/1.</text>
</comment>
<evidence type="ECO:0000256" key="12">
    <source>
        <dbReference type="SAM" id="MobiDB-lite"/>
    </source>
</evidence>
<dbReference type="InParanoid" id="A0A409VRE5"/>
<dbReference type="InterPro" id="IPR015865">
    <property type="entry name" value="Riboflavin_kinase_bac/euk"/>
</dbReference>
<comment type="similarity">
    <text evidence="3">Belongs to the flavokinase family.</text>
</comment>
<dbReference type="InterPro" id="IPR023465">
    <property type="entry name" value="Riboflavin_kinase_dom_sf"/>
</dbReference>
<evidence type="ECO:0000256" key="1">
    <source>
        <dbReference type="ARBA" id="ARBA00003572"/>
    </source>
</evidence>
<dbReference type="PANTHER" id="PTHR22749:SF6">
    <property type="entry name" value="RIBOFLAVIN KINASE"/>
    <property type="match status" value="1"/>
</dbReference>
<evidence type="ECO:0000256" key="6">
    <source>
        <dbReference type="ARBA" id="ARBA00022630"/>
    </source>
</evidence>
<evidence type="ECO:0000313" key="15">
    <source>
        <dbReference type="Proteomes" id="UP000284706"/>
    </source>
</evidence>
<accession>A0A409VRE5</accession>
<keyword evidence="15" id="KW-1185">Reference proteome</keyword>
<evidence type="ECO:0000256" key="8">
    <source>
        <dbReference type="ARBA" id="ARBA00022679"/>
    </source>
</evidence>
<dbReference type="EC" id="2.7.1.26" evidence="4"/>
<dbReference type="STRING" id="231916.A0A409VRE5"/>
<evidence type="ECO:0000256" key="11">
    <source>
        <dbReference type="ARBA" id="ARBA00029960"/>
    </source>
</evidence>
<keyword evidence="7" id="KW-0288">FMN</keyword>
<comment type="function">
    <text evidence="1">Catalyzes the phosphorylation of riboflavin (vitamin B2) to form flavin mononucleotide (FMN) coenzyme.</text>
</comment>
<name>A0A409VRE5_9AGAR</name>
<organism evidence="14 15">
    <name type="scientific">Gymnopilus dilepis</name>
    <dbReference type="NCBI Taxonomy" id="231916"/>
    <lineage>
        <taxon>Eukaryota</taxon>
        <taxon>Fungi</taxon>
        <taxon>Dikarya</taxon>
        <taxon>Basidiomycota</taxon>
        <taxon>Agaricomycotina</taxon>
        <taxon>Agaricomycetes</taxon>
        <taxon>Agaricomycetidae</taxon>
        <taxon>Agaricales</taxon>
        <taxon>Agaricineae</taxon>
        <taxon>Hymenogastraceae</taxon>
        <taxon>Gymnopilus</taxon>
    </lineage>
</organism>
<evidence type="ECO:0000256" key="4">
    <source>
        <dbReference type="ARBA" id="ARBA00012105"/>
    </source>
</evidence>
<dbReference type="FunCoup" id="A0A409VRE5">
    <property type="interactions" value="269"/>
</dbReference>
<evidence type="ECO:0000256" key="9">
    <source>
        <dbReference type="ARBA" id="ARBA00022741"/>
    </source>
</evidence>
<proteinExistence type="inferred from homology"/>
<dbReference type="SMART" id="SM00904">
    <property type="entry name" value="Flavokinase"/>
    <property type="match status" value="1"/>
</dbReference>
<dbReference type="SUPFAM" id="SSF82114">
    <property type="entry name" value="Riboflavin kinase-like"/>
    <property type="match status" value="1"/>
</dbReference>
<evidence type="ECO:0000256" key="2">
    <source>
        <dbReference type="ARBA" id="ARBA00005201"/>
    </source>
</evidence>
<comment type="caution">
    <text evidence="14">The sequence shown here is derived from an EMBL/GenBank/DDBJ whole genome shotgun (WGS) entry which is preliminary data.</text>
</comment>
<evidence type="ECO:0000256" key="10">
    <source>
        <dbReference type="ARBA" id="ARBA00022840"/>
    </source>
</evidence>
<evidence type="ECO:0000256" key="3">
    <source>
        <dbReference type="ARBA" id="ARBA00010108"/>
    </source>
</evidence>
<dbReference type="AlphaFoldDB" id="A0A409VRE5"/>
<evidence type="ECO:0000256" key="5">
    <source>
        <dbReference type="ARBA" id="ARBA00017394"/>
    </source>
</evidence>
<dbReference type="GO" id="GO:0005739">
    <property type="term" value="C:mitochondrion"/>
    <property type="evidence" value="ECO:0007669"/>
    <property type="project" value="TreeGrafter"/>
</dbReference>
<evidence type="ECO:0000313" key="14">
    <source>
        <dbReference type="EMBL" id="PPQ68855.1"/>
    </source>
</evidence>
<sequence>MSPTAAEYAERHEIPPAEVQSPIDRATRPQIVGPDAPEPPFPIALIGPVQKGFGRGGKDLGCPTANLPDESITPISTVAKTGVYYGYAQVVPPTEEVAKFRPQDLKVLPMVMSLGWNPFYKNKVLTAEIHLIHDFERDFYGHELRAVVLGYIRPELDYISRGKLLPILPTAMTDALIEDIEVDKRVALNCLQRPGYQKFEKDAHFAHTDSELQASV</sequence>
<dbReference type="UniPathway" id="UPA00276">
    <property type="reaction ID" value="UER00406"/>
</dbReference>
<dbReference type="InterPro" id="IPR023468">
    <property type="entry name" value="Riboflavin_kinase"/>
</dbReference>
<feature type="domain" description="Riboflavin kinase" evidence="13">
    <location>
        <begin position="38"/>
        <end position="192"/>
    </location>
</feature>
<dbReference type="GO" id="GO:0008531">
    <property type="term" value="F:riboflavin kinase activity"/>
    <property type="evidence" value="ECO:0007669"/>
    <property type="project" value="UniProtKB-EC"/>
</dbReference>
<dbReference type="EMBL" id="NHYE01005586">
    <property type="protein sequence ID" value="PPQ68855.1"/>
    <property type="molecule type" value="Genomic_DNA"/>
</dbReference>
<gene>
    <name evidence="14" type="ORF">CVT26_001689</name>
</gene>
<dbReference type="GO" id="GO:0009231">
    <property type="term" value="P:riboflavin biosynthetic process"/>
    <property type="evidence" value="ECO:0007669"/>
    <property type="project" value="InterPro"/>
</dbReference>
<reference evidence="14 15" key="1">
    <citation type="journal article" date="2018" name="Evol. Lett.">
        <title>Horizontal gene cluster transfer increased hallucinogenic mushroom diversity.</title>
        <authorList>
            <person name="Reynolds H.T."/>
            <person name="Vijayakumar V."/>
            <person name="Gluck-Thaler E."/>
            <person name="Korotkin H.B."/>
            <person name="Matheny P.B."/>
            <person name="Slot J.C."/>
        </authorList>
    </citation>
    <scope>NUCLEOTIDE SEQUENCE [LARGE SCALE GENOMIC DNA]</scope>
    <source>
        <strain evidence="14 15">SRW20</strain>
    </source>
</reference>
<dbReference type="OrthoDB" id="276388at2759"/>
<feature type="region of interest" description="Disordered" evidence="12">
    <location>
        <begin position="1"/>
        <end position="38"/>
    </location>
</feature>
<dbReference type="GO" id="GO:0005524">
    <property type="term" value="F:ATP binding"/>
    <property type="evidence" value="ECO:0007669"/>
    <property type="project" value="UniProtKB-KW"/>
</dbReference>
<keyword evidence="10" id="KW-0067">ATP-binding</keyword>
<keyword evidence="9" id="KW-0547">Nucleotide-binding</keyword>
<dbReference type="Gene3D" id="2.40.30.30">
    <property type="entry name" value="Riboflavin kinase-like"/>
    <property type="match status" value="1"/>
</dbReference>
<keyword evidence="8" id="KW-0808">Transferase</keyword>
<protein>
    <recommendedName>
        <fullName evidence="5">Riboflavin kinase</fullName>
        <ecNumber evidence="4">2.7.1.26</ecNumber>
    </recommendedName>
    <alternativeName>
        <fullName evidence="11">Flavin mononucleotide kinase 1</fullName>
    </alternativeName>
</protein>